<dbReference type="SUPFAM" id="SSF50729">
    <property type="entry name" value="PH domain-like"/>
    <property type="match status" value="1"/>
</dbReference>
<dbReference type="STRING" id="5288.A0A5C5G6A8"/>
<dbReference type="GO" id="GO:0003713">
    <property type="term" value="F:transcription coactivator activity"/>
    <property type="evidence" value="ECO:0007669"/>
    <property type="project" value="InterPro"/>
</dbReference>
<keyword evidence="3" id="KW-1185">Reference proteome</keyword>
<protein>
    <submittedName>
        <fullName evidence="2">Uncharacterized protein</fullName>
    </submittedName>
</protein>
<name>A0A5C5G6A8_9BASI</name>
<dbReference type="Proteomes" id="UP000311382">
    <property type="component" value="Unassembled WGS sequence"/>
</dbReference>
<feature type="compositionally biased region" description="Low complexity" evidence="1">
    <location>
        <begin position="178"/>
        <end position="212"/>
    </location>
</feature>
<evidence type="ECO:0000256" key="1">
    <source>
        <dbReference type="SAM" id="MobiDB-lite"/>
    </source>
</evidence>
<dbReference type="OrthoDB" id="1259151at2759"/>
<comment type="caution">
    <text evidence="2">The sequence shown here is derived from an EMBL/GenBank/DDBJ whole genome shotgun (WGS) entry which is preliminary data.</text>
</comment>
<dbReference type="GO" id="GO:0005634">
    <property type="term" value="C:nucleus"/>
    <property type="evidence" value="ECO:0007669"/>
    <property type="project" value="TreeGrafter"/>
</dbReference>
<feature type="compositionally biased region" description="Basic and acidic residues" evidence="1">
    <location>
        <begin position="213"/>
        <end position="224"/>
    </location>
</feature>
<sequence>MAALNCAMLTPQGDPVPLPQEKFLWSSPPSSISLSLFPHPPGAPLSIQPHPDTEYTATGGTLYVSQKRILYVAPLPRPHSSSSSPSRTPTPLDSLSVPLRAFLDGRLVQPWFTANYYEALCLEGDKSGGLDTPHLVRFYFKQGGAYDFYSAVEEVKARAAMVDGRHGPAYEPPPPPATSSSSPAAAAPPGGTTAPPAAPSPADLAAAHVAAAAEEREQAARERACGVGAAGGTRARARAAADREGEGDGEAPPGYEEGEDEERRWRA</sequence>
<proteinExistence type="predicted"/>
<gene>
    <name evidence="2" type="ORF">DMC30DRAFT_410501</name>
</gene>
<dbReference type="EMBL" id="SOZI01000006">
    <property type="protein sequence ID" value="TNY24026.1"/>
    <property type="molecule type" value="Genomic_DNA"/>
</dbReference>
<evidence type="ECO:0000313" key="3">
    <source>
        <dbReference type="Proteomes" id="UP000311382"/>
    </source>
</evidence>
<feature type="region of interest" description="Disordered" evidence="1">
    <location>
        <begin position="166"/>
        <end position="267"/>
    </location>
</feature>
<dbReference type="AlphaFoldDB" id="A0A5C5G6A8"/>
<evidence type="ECO:0000313" key="2">
    <source>
        <dbReference type="EMBL" id="TNY24026.1"/>
    </source>
</evidence>
<reference evidence="2 3" key="1">
    <citation type="submission" date="2019-03" db="EMBL/GenBank/DDBJ databases">
        <title>Rhodosporidium diobovatum UCD-FST 08-225 genome sequencing, assembly, and annotation.</title>
        <authorList>
            <person name="Fakankun I.U."/>
            <person name="Fristensky B."/>
            <person name="Levin D.B."/>
        </authorList>
    </citation>
    <scope>NUCLEOTIDE SEQUENCE [LARGE SCALE GENOMIC DNA]</scope>
    <source>
        <strain evidence="2 3">UCD-FST 08-225</strain>
    </source>
</reference>
<dbReference type="PANTHER" id="PTHR31606">
    <property type="entry name" value="WW DOMAIN BINDING PROTEIN 2, ISOFORM E"/>
    <property type="match status" value="1"/>
</dbReference>
<organism evidence="2 3">
    <name type="scientific">Rhodotorula diobovata</name>
    <dbReference type="NCBI Taxonomy" id="5288"/>
    <lineage>
        <taxon>Eukaryota</taxon>
        <taxon>Fungi</taxon>
        <taxon>Dikarya</taxon>
        <taxon>Basidiomycota</taxon>
        <taxon>Pucciniomycotina</taxon>
        <taxon>Microbotryomycetes</taxon>
        <taxon>Sporidiobolales</taxon>
        <taxon>Sporidiobolaceae</taxon>
        <taxon>Rhodotorula</taxon>
    </lineage>
</organism>
<accession>A0A5C5G6A8</accession>
<dbReference type="PANTHER" id="PTHR31606:SF1">
    <property type="entry name" value="WW DOMAIN BINDING PROTEIN 2, ISOFORM E"/>
    <property type="match status" value="1"/>
</dbReference>
<dbReference type="GO" id="GO:0031490">
    <property type="term" value="F:chromatin DNA binding"/>
    <property type="evidence" value="ECO:0007669"/>
    <property type="project" value="TreeGrafter"/>
</dbReference>
<dbReference type="InterPro" id="IPR044852">
    <property type="entry name" value="WBP2-like"/>
</dbReference>